<sequence>MKTFVKISVVGVLMLVLRNAAVAQTPTPLSKLVQQSFEHFPKLKEAEQLIKAGELRVDVAKTALLPYVNANASYSYVAPTMKATLPLPEGSREIQFMPNHNVNVGINAGYGLYDFGKTNLSIRQAQENVLSARHSLELNRHNLAYQIAQLYYTIAFLEKSKQVQQDVIQTSENVLKQISKRVQNGDALEFDVVSQQVKLKLAQNRKVDFENQIDKQKITLSYLTGTPSSEISVADLALGLNANLPTKEALTQLFNNQNKEVQLAKDRIQSAETEVAVAAKAHLPTLMLTGSAGEKNGYMPNVNQLRFNVAAGLSVTVPLYSGKRYDIQRKAALVNLEATKYNLESVNASLQKDVEMVLSDLKSNEQRLENVRIQVTQAERALALAQNRLQNGTITTVELDNAQTSIEEARLAELTYQFQWFINQLELKRLTGDEFWKN</sequence>
<accession>A0A7W5ZPH1</accession>
<dbReference type="Gene3D" id="1.20.1600.10">
    <property type="entry name" value="Outer membrane efflux proteins (OEP)"/>
    <property type="match status" value="1"/>
</dbReference>
<evidence type="ECO:0000256" key="7">
    <source>
        <dbReference type="ARBA" id="ARBA00023237"/>
    </source>
</evidence>
<feature type="coiled-coil region" evidence="8">
    <location>
        <begin position="247"/>
        <end position="281"/>
    </location>
</feature>
<organism evidence="10 11">
    <name type="scientific">Runella defluvii</name>
    <dbReference type="NCBI Taxonomy" id="370973"/>
    <lineage>
        <taxon>Bacteria</taxon>
        <taxon>Pseudomonadati</taxon>
        <taxon>Bacteroidota</taxon>
        <taxon>Cytophagia</taxon>
        <taxon>Cytophagales</taxon>
        <taxon>Spirosomataceae</taxon>
        <taxon>Runella</taxon>
    </lineage>
</organism>
<dbReference type="GO" id="GO:0015288">
    <property type="term" value="F:porin activity"/>
    <property type="evidence" value="ECO:0007669"/>
    <property type="project" value="TreeGrafter"/>
</dbReference>
<feature type="signal peptide" evidence="9">
    <location>
        <begin position="1"/>
        <end position="23"/>
    </location>
</feature>
<keyword evidence="11" id="KW-1185">Reference proteome</keyword>
<protein>
    <submittedName>
        <fullName evidence="10">Outer membrane protein TolC</fullName>
    </submittedName>
</protein>
<evidence type="ECO:0000256" key="5">
    <source>
        <dbReference type="ARBA" id="ARBA00022692"/>
    </source>
</evidence>
<feature type="coiled-coil region" evidence="8">
    <location>
        <begin position="361"/>
        <end position="388"/>
    </location>
</feature>
<name>A0A7W5ZPH1_9BACT</name>
<comment type="similarity">
    <text evidence="2">Belongs to the outer membrane factor (OMF) (TC 1.B.17) family.</text>
</comment>
<gene>
    <name evidence="10" type="ORF">FHS57_004643</name>
</gene>
<dbReference type="EMBL" id="JACIBY010000011">
    <property type="protein sequence ID" value="MBB3840623.1"/>
    <property type="molecule type" value="Genomic_DNA"/>
</dbReference>
<dbReference type="GO" id="GO:0009279">
    <property type="term" value="C:cell outer membrane"/>
    <property type="evidence" value="ECO:0007669"/>
    <property type="project" value="UniProtKB-SubCell"/>
</dbReference>
<keyword evidence="8" id="KW-0175">Coiled coil</keyword>
<dbReference type="SUPFAM" id="SSF56954">
    <property type="entry name" value="Outer membrane efflux proteins (OEP)"/>
    <property type="match status" value="1"/>
</dbReference>
<keyword evidence="6" id="KW-0472">Membrane</keyword>
<keyword evidence="3" id="KW-0813">Transport</keyword>
<dbReference type="InterPro" id="IPR003423">
    <property type="entry name" value="OMP_efflux"/>
</dbReference>
<dbReference type="PANTHER" id="PTHR30026">
    <property type="entry name" value="OUTER MEMBRANE PROTEIN TOLC"/>
    <property type="match status" value="1"/>
</dbReference>
<dbReference type="GO" id="GO:0015562">
    <property type="term" value="F:efflux transmembrane transporter activity"/>
    <property type="evidence" value="ECO:0007669"/>
    <property type="project" value="InterPro"/>
</dbReference>
<keyword evidence="7" id="KW-0998">Cell outer membrane</keyword>
<evidence type="ECO:0000313" key="11">
    <source>
        <dbReference type="Proteomes" id="UP000541352"/>
    </source>
</evidence>
<dbReference type="Pfam" id="PF02321">
    <property type="entry name" value="OEP"/>
    <property type="match status" value="2"/>
</dbReference>
<proteinExistence type="inferred from homology"/>
<evidence type="ECO:0000256" key="3">
    <source>
        <dbReference type="ARBA" id="ARBA00022448"/>
    </source>
</evidence>
<evidence type="ECO:0000256" key="4">
    <source>
        <dbReference type="ARBA" id="ARBA00022452"/>
    </source>
</evidence>
<keyword evidence="9" id="KW-0732">Signal</keyword>
<dbReference type="PANTHER" id="PTHR30026:SF20">
    <property type="entry name" value="OUTER MEMBRANE PROTEIN TOLC"/>
    <property type="match status" value="1"/>
</dbReference>
<keyword evidence="5" id="KW-0812">Transmembrane</keyword>
<evidence type="ECO:0000256" key="6">
    <source>
        <dbReference type="ARBA" id="ARBA00023136"/>
    </source>
</evidence>
<evidence type="ECO:0000256" key="1">
    <source>
        <dbReference type="ARBA" id="ARBA00004442"/>
    </source>
</evidence>
<dbReference type="GO" id="GO:1990281">
    <property type="term" value="C:efflux pump complex"/>
    <property type="evidence" value="ECO:0007669"/>
    <property type="project" value="TreeGrafter"/>
</dbReference>
<reference evidence="10 11" key="1">
    <citation type="submission" date="2020-08" db="EMBL/GenBank/DDBJ databases">
        <title>Genomic Encyclopedia of Type Strains, Phase IV (KMG-IV): sequencing the most valuable type-strain genomes for metagenomic binning, comparative biology and taxonomic classification.</title>
        <authorList>
            <person name="Goeker M."/>
        </authorList>
    </citation>
    <scope>NUCLEOTIDE SEQUENCE [LARGE SCALE GENOMIC DNA]</scope>
    <source>
        <strain evidence="10 11">DSM 17976</strain>
    </source>
</reference>
<feature type="chain" id="PRO_5031575132" evidence="9">
    <location>
        <begin position="24"/>
        <end position="438"/>
    </location>
</feature>
<evidence type="ECO:0000256" key="8">
    <source>
        <dbReference type="SAM" id="Coils"/>
    </source>
</evidence>
<dbReference type="AlphaFoldDB" id="A0A7W5ZPH1"/>
<keyword evidence="4" id="KW-1134">Transmembrane beta strand</keyword>
<comment type="caution">
    <text evidence="10">The sequence shown here is derived from an EMBL/GenBank/DDBJ whole genome shotgun (WGS) entry which is preliminary data.</text>
</comment>
<evidence type="ECO:0000256" key="9">
    <source>
        <dbReference type="SAM" id="SignalP"/>
    </source>
</evidence>
<dbReference type="InterPro" id="IPR051906">
    <property type="entry name" value="TolC-like"/>
</dbReference>
<evidence type="ECO:0000256" key="2">
    <source>
        <dbReference type="ARBA" id="ARBA00007613"/>
    </source>
</evidence>
<dbReference type="Proteomes" id="UP000541352">
    <property type="component" value="Unassembled WGS sequence"/>
</dbReference>
<dbReference type="RefSeq" id="WP_183977707.1">
    <property type="nucleotide sequence ID" value="NZ_JACIBY010000011.1"/>
</dbReference>
<comment type="subcellular location">
    <subcellularLocation>
        <location evidence="1">Cell outer membrane</location>
    </subcellularLocation>
</comment>
<evidence type="ECO:0000313" key="10">
    <source>
        <dbReference type="EMBL" id="MBB3840623.1"/>
    </source>
</evidence>